<dbReference type="WBParaSite" id="EVEC_0000456301-mRNA-1">
    <property type="protein sequence ID" value="EVEC_0000456301-mRNA-1"/>
    <property type="gene ID" value="EVEC_0000456301"/>
</dbReference>
<dbReference type="PANTHER" id="PTHR47327">
    <property type="entry name" value="FI18240P1-RELATED"/>
    <property type="match status" value="1"/>
</dbReference>
<keyword evidence="5" id="KW-1185">Reference proteome</keyword>
<proteinExistence type="predicted"/>
<reference evidence="4 5" key="2">
    <citation type="submission" date="2018-10" db="EMBL/GenBank/DDBJ databases">
        <authorList>
            <consortium name="Pathogen Informatics"/>
        </authorList>
    </citation>
    <scope>NUCLEOTIDE SEQUENCE [LARGE SCALE GENOMIC DNA]</scope>
</reference>
<dbReference type="InterPro" id="IPR052774">
    <property type="entry name" value="Celegans_DevNeuronal_Protein"/>
</dbReference>
<reference evidence="6" key="1">
    <citation type="submission" date="2017-02" db="UniProtKB">
        <authorList>
            <consortium name="WormBaseParasite"/>
        </authorList>
    </citation>
    <scope>IDENTIFICATION</scope>
</reference>
<accession>A0A0N4V3E1</accession>
<feature type="domain" description="Apple" evidence="2">
    <location>
        <begin position="128"/>
        <end position="211"/>
    </location>
</feature>
<name>A0A0N4V3E1_ENTVE</name>
<dbReference type="PROSITE" id="PS50948">
    <property type="entry name" value="PAN"/>
    <property type="match status" value="4"/>
</dbReference>
<dbReference type="Pfam" id="PF00100">
    <property type="entry name" value="Zona_pellucida"/>
    <property type="match status" value="1"/>
</dbReference>
<feature type="domain" description="Apple" evidence="2">
    <location>
        <begin position="27"/>
        <end position="118"/>
    </location>
</feature>
<dbReference type="EMBL" id="UXUI01007811">
    <property type="protein sequence ID" value="VDD89520.1"/>
    <property type="molecule type" value="Genomic_DNA"/>
</dbReference>
<keyword evidence="1" id="KW-0732">Signal</keyword>
<dbReference type="CDD" id="cd01099">
    <property type="entry name" value="PAN_AP_HGF"/>
    <property type="match status" value="2"/>
</dbReference>
<evidence type="ECO:0000259" key="2">
    <source>
        <dbReference type="PROSITE" id="PS50948"/>
    </source>
</evidence>
<feature type="chain" id="PRO_5043122625" evidence="1">
    <location>
        <begin position="24"/>
        <end position="690"/>
    </location>
</feature>
<dbReference type="InterPro" id="IPR055355">
    <property type="entry name" value="ZP-C"/>
</dbReference>
<dbReference type="STRING" id="51028.A0A0N4V3E1"/>
<dbReference type="Gene3D" id="3.50.4.10">
    <property type="entry name" value="Hepatocyte Growth Factor"/>
    <property type="match status" value="3"/>
</dbReference>
<gene>
    <name evidence="4" type="ORF">EVEC_LOCUS4271</name>
</gene>
<evidence type="ECO:0000313" key="5">
    <source>
        <dbReference type="Proteomes" id="UP000274131"/>
    </source>
</evidence>
<feature type="signal peptide" evidence="1">
    <location>
        <begin position="1"/>
        <end position="23"/>
    </location>
</feature>
<evidence type="ECO:0000313" key="4">
    <source>
        <dbReference type="EMBL" id="VDD89520.1"/>
    </source>
</evidence>
<dbReference type="AlphaFoldDB" id="A0A0N4V3E1"/>
<dbReference type="Pfam" id="PF00024">
    <property type="entry name" value="PAN_1"/>
    <property type="match status" value="4"/>
</dbReference>
<dbReference type="SUPFAM" id="SSF57414">
    <property type="entry name" value="Hairpin loop containing domain-like"/>
    <property type="match status" value="4"/>
</dbReference>
<protein>
    <submittedName>
        <fullName evidence="6">PAN domain protein</fullName>
    </submittedName>
</protein>
<dbReference type="PROSITE" id="PS51034">
    <property type="entry name" value="ZP_2"/>
    <property type="match status" value="1"/>
</dbReference>
<dbReference type="GO" id="GO:0009653">
    <property type="term" value="P:anatomical structure morphogenesis"/>
    <property type="evidence" value="ECO:0007669"/>
    <property type="project" value="TreeGrafter"/>
</dbReference>
<organism evidence="6">
    <name type="scientific">Enterobius vermicularis</name>
    <name type="common">Human pinworm</name>
    <dbReference type="NCBI Taxonomy" id="51028"/>
    <lineage>
        <taxon>Eukaryota</taxon>
        <taxon>Metazoa</taxon>
        <taxon>Ecdysozoa</taxon>
        <taxon>Nematoda</taxon>
        <taxon>Chromadorea</taxon>
        <taxon>Rhabditida</taxon>
        <taxon>Spirurina</taxon>
        <taxon>Oxyuridomorpha</taxon>
        <taxon>Oxyuroidea</taxon>
        <taxon>Oxyuridae</taxon>
        <taxon>Enterobius</taxon>
    </lineage>
</organism>
<dbReference type="InterPro" id="IPR003609">
    <property type="entry name" value="Pan_app"/>
</dbReference>
<evidence type="ECO:0000313" key="6">
    <source>
        <dbReference type="WBParaSite" id="EVEC_0000456301-mRNA-1"/>
    </source>
</evidence>
<evidence type="ECO:0000256" key="1">
    <source>
        <dbReference type="SAM" id="SignalP"/>
    </source>
</evidence>
<feature type="domain" description="Apple" evidence="2">
    <location>
        <begin position="218"/>
        <end position="302"/>
    </location>
</feature>
<dbReference type="SMART" id="SM00241">
    <property type="entry name" value="ZP"/>
    <property type="match status" value="1"/>
</dbReference>
<dbReference type="Proteomes" id="UP000274131">
    <property type="component" value="Unassembled WGS sequence"/>
</dbReference>
<dbReference type="PANTHER" id="PTHR47327:SF3">
    <property type="entry name" value="PAN DOMAIN PROTEIN"/>
    <property type="match status" value="1"/>
</dbReference>
<dbReference type="InterPro" id="IPR001507">
    <property type="entry name" value="ZP_dom"/>
</dbReference>
<dbReference type="OrthoDB" id="5775605at2759"/>
<evidence type="ECO:0000259" key="3">
    <source>
        <dbReference type="PROSITE" id="PS51034"/>
    </source>
</evidence>
<sequence>MFLRKPVVLLLLLLDILILFAEAKFECDNHETTAFVRITRARLDGVPVVVSTAGHDLTCAQYCRNNIEPTTGAQRACASFNFDGRETCYFFDDAASPAGNSKLASNPAANNFYYEKTCLPGVTAHEACTYRSFSFERMRKTFLEGFVKKSMQVESREQCLSACLKENEFVCRSVNYHYDTFLCELSTEDRRSKPNHLRQTEDAVDYYDNNCLNRQNRCGESGGNLVFVKTTNFEIHYYDHTQSVEAQESFCLQKCLDSLNTFCRSVEFSPTEKNCIVSDEDTFSRADQQGHVQGKDYYEPICVAADLSSSTCRQQAAFERYIGSEIDGKPIATAQGVTISDCISLCFQNLNCKSINYDRKQTTCYVYSVGRQEATVKTSLTTDYYEFNCESQFGGMALCTNEGIRFIVNTKEPYTGAIYAAERFSTCSQVVENAKQISITFPPPTVSSDCGTDGKLEALVVVSLDGVLPHQVTTEWDRFYRVSCDISMEKMMTEGSVVVTTIFDAGEAQTQVLEMGTPPPVTASLSFLDMNDQPLGKASIGDPIQLVVTSEQAGPHNMKLTECTATRVGGHGDTVPFTIIQDGCPRYPALVGPVEQDFEKNRLKCDMKAFRLDGSYDIEIVCQVMFCAGPKGCPPSTCLDSQSNEVFISNGRKKRSVDVNQTEETLSAIIRVLAKGEIEEDISNETYHFK</sequence>
<feature type="domain" description="ZP" evidence="3">
    <location>
        <begin position="398"/>
        <end position="645"/>
    </location>
</feature>
<dbReference type="SMART" id="SM00473">
    <property type="entry name" value="PAN_AP"/>
    <property type="match status" value="4"/>
</dbReference>
<feature type="domain" description="Apple" evidence="2">
    <location>
        <begin position="312"/>
        <end position="389"/>
    </location>
</feature>